<dbReference type="PANTHER" id="PTHR12879">
    <property type="entry name" value="SPHINGOLIPID DELTA 4 DESATURASE/C-4 HYDROXYLASE PROTEIN DES2"/>
    <property type="match status" value="1"/>
</dbReference>
<feature type="domain" description="Fatty acid desaturase" evidence="2">
    <location>
        <begin position="57"/>
        <end position="296"/>
    </location>
</feature>
<accession>A0A512NG82</accession>
<dbReference type="Proteomes" id="UP000321058">
    <property type="component" value="Unassembled WGS sequence"/>
</dbReference>
<dbReference type="GO" id="GO:0016020">
    <property type="term" value="C:membrane"/>
    <property type="evidence" value="ECO:0007669"/>
    <property type="project" value="GOC"/>
</dbReference>
<protein>
    <submittedName>
        <fullName evidence="3">Fatty acid desaturase</fullName>
    </submittedName>
</protein>
<name>A0A512NG82_9HYPH</name>
<proteinExistence type="predicted"/>
<feature type="transmembrane region" description="Helical" evidence="1">
    <location>
        <begin position="185"/>
        <end position="203"/>
    </location>
</feature>
<gene>
    <name evidence="3" type="ORF">RSO01_51170</name>
</gene>
<dbReference type="RefSeq" id="WP_147152714.1">
    <property type="nucleotide sequence ID" value="NZ_BKAJ01000090.1"/>
</dbReference>
<dbReference type="EMBL" id="BKAJ01000090">
    <property type="protein sequence ID" value="GEP57951.1"/>
    <property type="molecule type" value="Genomic_DNA"/>
</dbReference>
<dbReference type="GO" id="GO:0046513">
    <property type="term" value="P:ceramide biosynthetic process"/>
    <property type="evidence" value="ECO:0007669"/>
    <property type="project" value="TreeGrafter"/>
</dbReference>
<dbReference type="OrthoDB" id="9792534at2"/>
<dbReference type="Pfam" id="PF00487">
    <property type="entry name" value="FA_desaturase"/>
    <property type="match status" value="1"/>
</dbReference>
<dbReference type="AlphaFoldDB" id="A0A512NG82"/>
<reference evidence="3 4" key="1">
    <citation type="submission" date="2019-07" db="EMBL/GenBank/DDBJ databases">
        <title>Whole genome shotgun sequence of Reyranella soli NBRC 108950.</title>
        <authorList>
            <person name="Hosoyama A."/>
            <person name="Uohara A."/>
            <person name="Ohji S."/>
            <person name="Ichikawa N."/>
        </authorList>
    </citation>
    <scope>NUCLEOTIDE SEQUENCE [LARGE SCALE GENOMIC DNA]</scope>
    <source>
        <strain evidence="3 4">NBRC 108950</strain>
    </source>
</reference>
<dbReference type="PANTHER" id="PTHR12879:SF8">
    <property type="entry name" value="SPHINGOLIPID DELTA(4)-DESATURASE DES1"/>
    <property type="match status" value="1"/>
</dbReference>
<keyword evidence="4" id="KW-1185">Reference proteome</keyword>
<dbReference type="InterPro" id="IPR005804">
    <property type="entry name" value="FA_desaturase_dom"/>
</dbReference>
<feature type="transmembrane region" description="Helical" evidence="1">
    <location>
        <begin position="58"/>
        <end position="79"/>
    </location>
</feature>
<evidence type="ECO:0000313" key="3">
    <source>
        <dbReference type="EMBL" id="GEP57951.1"/>
    </source>
</evidence>
<comment type="caution">
    <text evidence="3">The sequence shown here is derived from an EMBL/GenBank/DDBJ whole genome shotgun (WGS) entry which is preliminary data.</text>
</comment>
<evidence type="ECO:0000256" key="1">
    <source>
        <dbReference type="SAM" id="Phobius"/>
    </source>
</evidence>
<dbReference type="GO" id="GO:0042284">
    <property type="term" value="F:sphingolipid delta-4 desaturase activity"/>
    <property type="evidence" value="ECO:0007669"/>
    <property type="project" value="TreeGrafter"/>
</dbReference>
<evidence type="ECO:0000259" key="2">
    <source>
        <dbReference type="Pfam" id="PF00487"/>
    </source>
</evidence>
<keyword evidence="1" id="KW-1133">Transmembrane helix</keyword>
<feature type="transmembrane region" description="Helical" evidence="1">
    <location>
        <begin position="33"/>
        <end position="52"/>
    </location>
</feature>
<organism evidence="3 4">
    <name type="scientific">Reyranella soli</name>
    <dbReference type="NCBI Taxonomy" id="1230389"/>
    <lineage>
        <taxon>Bacteria</taxon>
        <taxon>Pseudomonadati</taxon>
        <taxon>Pseudomonadota</taxon>
        <taxon>Alphaproteobacteria</taxon>
        <taxon>Hyphomicrobiales</taxon>
        <taxon>Reyranellaceae</taxon>
        <taxon>Reyranella</taxon>
    </lineage>
</organism>
<keyword evidence="1" id="KW-0812">Transmembrane</keyword>
<sequence length="313" mass="35826">MGAYTITGQRARQMRVVPAEVLKRLYTRSDRHGLVQTAAHVALLVAGGWLVLATKGTWWVVPALLVQGLFVNSLFGAMHESVHYGSFKTRWMADVLAFFSGAAILNNAGFYRHYHMAHHRYTQDPARDPELVTSGTPKTWGQYLFRVSSIPFLMLRVRDIFLFPFGYRGDVDYIHPSAWPEVRRWGRWLLALYAVLIVGSIALQTTVVLWVWFIPLLVGLPFLRLYLLCEHTLCPNSDDGFANTRTTLSNPIVRFLMWNLPYHAEHHLFPNIAFHNLPEAHRHLRPHLKYVAKGYIQVQGEIVRSLSRAPLSS</sequence>
<feature type="transmembrane region" description="Helical" evidence="1">
    <location>
        <begin position="91"/>
        <end position="111"/>
    </location>
</feature>
<keyword evidence="1" id="KW-0472">Membrane</keyword>
<evidence type="ECO:0000313" key="4">
    <source>
        <dbReference type="Proteomes" id="UP000321058"/>
    </source>
</evidence>